<dbReference type="RefSeq" id="WP_348390330.1">
    <property type="nucleotide sequence ID" value="NZ_CP134145.1"/>
</dbReference>
<proteinExistence type="predicted"/>
<dbReference type="SUPFAM" id="SSF53335">
    <property type="entry name" value="S-adenosyl-L-methionine-dependent methyltransferases"/>
    <property type="match status" value="1"/>
</dbReference>
<dbReference type="EMBL" id="CP134145">
    <property type="protein sequence ID" value="WNC71195.1"/>
    <property type="molecule type" value="Genomic_DNA"/>
</dbReference>
<evidence type="ECO:0000313" key="2">
    <source>
        <dbReference type="Proteomes" id="UP001258994"/>
    </source>
</evidence>
<name>A0ABY9TTX0_9GAMM</name>
<dbReference type="Proteomes" id="UP001258994">
    <property type="component" value="Chromosome"/>
</dbReference>
<keyword evidence="1" id="KW-0808">Transferase</keyword>
<dbReference type="GO" id="GO:0032259">
    <property type="term" value="P:methylation"/>
    <property type="evidence" value="ECO:0007669"/>
    <property type="project" value="UniProtKB-KW"/>
</dbReference>
<reference evidence="2" key="1">
    <citation type="submission" date="2023-09" db="EMBL/GenBank/DDBJ databases">
        <authorList>
            <person name="Li S."/>
            <person name="Li X."/>
            <person name="Zhang C."/>
            <person name="Zhao Z."/>
        </authorList>
    </citation>
    <scope>NUCLEOTIDE SEQUENCE [LARGE SCALE GENOMIC DNA]</scope>
    <source>
        <strain evidence="2">SQ149</strain>
    </source>
</reference>
<dbReference type="Pfam" id="PF13489">
    <property type="entry name" value="Methyltransf_23"/>
    <property type="match status" value="1"/>
</dbReference>
<keyword evidence="1" id="KW-0489">Methyltransferase</keyword>
<dbReference type="InterPro" id="IPR029063">
    <property type="entry name" value="SAM-dependent_MTases_sf"/>
</dbReference>
<organism evidence="1 2">
    <name type="scientific">Thalassotalea psychrophila</name>
    <dbReference type="NCBI Taxonomy" id="3065647"/>
    <lineage>
        <taxon>Bacteria</taxon>
        <taxon>Pseudomonadati</taxon>
        <taxon>Pseudomonadota</taxon>
        <taxon>Gammaproteobacteria</taxon>
        <taxon>Alteromonadales</taxon>
        <taxon>Colwelliaceae</taxon>
        <taxon>Thalassotalea</taxon>
    </lineage>
</organism>
<protein>
    <submittedName>
        <fullName evidence="1">Methyltransferase domain-containing protein</fullName>
    </submittedName>
</protein>
<evidence type="ECO:0000313" key="1">
    <source>
        <dbReference type="EMBL" id="WNC71195.1"/>
    </source>
</evidence>
<gene>
    <name evidence="1" type="ORF">RGQ13_13825</name>
</gene>
<sequence>MATQVSTLLICFFDIKAKFVDYAGGYGVFVRMMRDIGFDYYWDDKYTSNLFAKGFEANKNQQVEVVTSFESLEHFVDPLSEIEKMLTISNTIMFSTELIPESKSPDPKWWYLGLDHGQHISFYKTETLDFIATKYTLHYQKFMGIHILSKQQLSPIKLFIAKILIKLKLNTLLLKSVNSKTISDFNLLSR</sequence>
<accession>A0ABY9TTX0</accession>
<dbReference type="GO" id="GO:0008168">
    <property type="term" value="F:methyltransferase activity"/>
    <property type="evidence" value="ECO:0007669"/>
    <property type="project" value="UniProtKB-KW"/>
</dbReference>
<keyword evidence="2" id="KW-1185">Reference proteome</keyword>